<dbReference type="Pfam" id="PF00534">
    <property type="entry name" value="Glycos_transf_1"/>
    <property type="match status" value="1"/>
</dbReference>
<proteinExistence type="predicted"/>
<dbReference type="PANTHER" id="PTHR12526">
    <property type="entry name" value="GLYCOSYLTRANSFERASE"/>
    <property type="match status" value="1"/>
</dbReference>
<sequence length="505" mass="56397">MKNFVLLTYEFTYSPFSGNGILARSLVKSFLGLGCTVTVWCCRPSQENGRNSDADSNGSKDNNENANANANANANISSNSSDNHLAPPEISKPSMERLELLSTVVPSNAWRRVDDQSCWRDFTVSNLLKSDASREQTGRLYEAIAEADVVCAIDWTGAVAYRSIIEHRNQQQDDNGGNHHSDIKNKFHLYLNFRVFSFGVDDDKRRAWYNEMEYKAMENANIVVSLSSKDTQQLADILQEDKHQTIPIEIILPPLRQDMKIFAKTYRTSKDFLCHLPDSVRFRIPSNNGSTNYPAPAASSATNLLLSKRPFIVCVARQSPEKCIHRFVKFTEMAADFLQELNLTVVLAGAASDVEYARQSRQRLLRAVPSAVVIDRFLSPKELGALFAHTLVNFHPASYDAYGMTIVEAAAFGAPTVLAGSSIGAFRLLGKDGCLQVDMNSDDTDENVFTQQSLTTVVDFLKDCKNDEQSWEKLSMAAREKALAWDEKSYGEKMLHTIDKHNDAC</sequence>
<dbReference type="EMBL" id="HBIX01000221">
    <property type="protein sequence ID" value="CAE0707465.1"/>
    <property type="molecule type" value="Transcribed_RNA"/>
</dbReference>
<evidence type="ECO:0000313" key="5">
    <source>
        <dbReference type="EMBL" id="CAE0707465.1"/>
    </source>
</evidence>
<evidence type="ECO:0000256" key="1">
    <source>
        <dbReference type="ARBA" id="ARBA00022676"/>
    </source>
</evidence>
<gene>
    <name evidence="5" type="ORF">PAUS00366_LOCUS185</name>
</gene>
<keyword evidence="2" id="KW-0808">Transferase</keyword>
<evidence type="ECO:0000259" key="4">
    <source>
        <dbReference type="Pfam" id="PF00534"/>
    </source>
</evidence>
<evidence type="ECO:0000256" key="3">
    <source>
        <dbReference type="SAM" id="MobiDB-lite"/>
    </source>
</evidence>
<dbReference type="AlphaFoldDB" id="A0A7S4EEE7"/>
<dbReference type="InterPro" id="IPR001296">
    <property type="entry name" value="Glyco_trans_1"/>
</dbReference>
<evidence type="ECO:0000256" key="2">
    <source>
        <dbReference type="ARBA" id="ARBA00022679"/>
    </source>
</evidence>
<dbReference type="Gene3D" id="3.40.50.2000">
    <property type="entry name" value="Glycogen Phosphorylase B"/>
    <property type="match status" value="1"/>
</dbReference>
<organism evidence="5">
    <name type="scientific">Pseudo-nitzschia australis</name>
    <dbReference type="NCBI Taxonomy" id="44445"/>
    <lineage>
        <taxon>Eukaryota</taxon>
        <taxon>Sar</taxon>
        <taxon>Stramenopiles</taxon>
        <taxon>Ochrophyta</taxon>
        <taxon>Bacillariophyta</taxon>
        <taxon>Bacillariophyceae</taxon>
        <taxon>Bacillariophycidae</taxon>
        <taxon>Bacillariales</taxon>
        <taxon>Bacillariaceae</taxon>
        <taxon>Pseudo-nitzschia</taxon>
    </lineage>
</organism>
<feature type="domain" description="Glycosyl transferase family 1" evidence="4">
    <location>
        <begin position="306"/>
        <end position="418"/>
    </location>
</feature>
<dbReference type="PANTHER" id="PTHR12526:SF510">
    <property type="entry name" value="D-INOSITOL 3-PHOSPHATE GLYCOSYLTRANSFERASE"/>
    <property type="match status" value="1"/>
</dbReference>
<dbReference type="SUPFAM" id="SSF53756">
    <property type="entry name" value="UDP-Glycosyltransferase/glycogen phosphorylase"/>
    <property type="match status" value="1"/>
</dbReference>
<keyword evidence="1" id="KW-0328">Glycosyltransferase</keyword>
<accession>A0A7S4EEE7</accession>
<protein>
    <recommendedName>
        <fullName evidence="4">Glycosyl transferase family 1 domain-containing protein</fullName>
    </recommendedName>
</protein>
<dbReference type="GO" id="GO:0016757">
    <property type="term" value="F:glycosyltransferase activity"/>
    <property type="evidence" value="ECO:0007669"/>
    <property type="project" value="UniProtKB-KW"/>
</dbReference>
<reference evidence="5" key="1">
    <citation type="submission" date="2021-01" db="EMBL/GenBank/DDBJ databases">
        <authorList>
            <person name="Corre E."/>
            <person name="Pelletier E."/>
            <person name="Niang G."/>
            <person name="Scheremetjew M."/>
            <person name="Finn R."/>
            <person name="Kale V."/>
            <person name="Holt S."/>
            <person name="Cochrane G."/>
            <person name="Meng A."/>
            <person name="Brown T."/>
            <person name="Cohen L."/>
        </authorList>
    </citation>
    <scope>NUCLEOTIDE SEQUENCE</scope>
    <source>
        <strain evidence="5">10249 10 AB</strain>
    </source>
</reference>
<feature type="compositionally biased region" description="Low complexity" evidence="3">
    <location>
        <begin position="56"/>
        <end position="83"/>
    </location>
</feature>
<name>A0A7S4EEE7_9STRA</name>
<feature type="region of interest" description="Disordered" evidence="3">
    <location>
        <begin position="47"/>
        <end position="90"/>
    </location>
</feature>